<feature type="region of interest" description="Disordered" evidence="1">
    <location>
        <begin position="61"/>
        <end position="113"/>
    </location>
</feature>
<protein>
    <submittedName>
        <fullName evidence="2">Uncharacterized protein</fullName>
    </submittedName>
</protein>
<reference evidence="2 3" key="1">
    <citation type="submission" date="2016-09" db="EMBL/GenBank/DDBJ databases">
        <title>Rhizobium sp. nov., a novel species isolated from the rice rhizosphere.</title>
        <authorList>
            <person name="Zhao J."/>
            <person name="Zhang X."/>
        </authorList>
    </citation>
    <scope>NUCLEOTIDE SEQUENCE [LARGE SCALE GENOMIC DNA]</scope>
    <source>
        <strain evidence="2 3">1.7048</strain>
    </source>
</reference>
<keyword evidence="3" id="KW-1185">Reference proteome</keyword>
<accession>A0A1Q9ARX7</accession>
<evidence type="ECO:0000313" key="3">
    <source>
        <dbReference type="Proteomes" id="UP000186364"/>
    </source>
</evidence>
<evidence type="ECO:0000313" key="2">
    <source>
        <dbReference type="EMBL" id="OLP58138.1"/>
    </source>
</evidence>
<dbReference type="AlphaFoldDB" id="A0A1Q9ARX7"/>
<organism evidence="2 3">
    <name type="scientific">Xaviernesmea oryzae</name>
    <dbReference type="NCBI Taxonomy" id="464029"/>
    <lineage>
        <taxon>Bacteria</taxon>
        <taxon>Pseudomonadati</taxon>
        <taxon>Pseudomonadota</taxon>
        <taxon>Alphaproteobacteria</taxon>
        <taxon>Hyphomicrobiales</taxon>
        <taxon>Rhizobiaceae</taxon>
        <taxon>Rhizobium/Agrobacterium group</taxon>
        <taxon>Xaviernesmea</taxon>
    </lineage>
</organism>
<name>A0A1Q9ARX7_9HYPH</name>
<dbReference type="EMBL" id="MKIP01000058">
    <property type="protein sequence ID" value="OLP58138.1"/>
    <property type="molecule type" value="Genomic_DNA"/>
</dbReference>
<evidence type="ECO:0000256" key="1">
    <source>
        <dbReference type="SAM" id="MobiDB-lite"/>
    </source>
</evidence>
<sequence>MMDMFLISQIIDAETKILREIERRGPSEMAMIEAKVAEARRNRRLLRRIMLWLKERLSRSAGRKAWTKDQAAQPSAAAGDTGCRPLNGAAGCSRPLTFTRQGAMGRQSVGSRH</sequence>
<gene>
    <name evidence="2" type="ORF">BJF93_05780</name>
</gene>
<dbReference type="Proteomes" id="UP000186364">
    <property type="component" value="Unassembled WGS sequence"/>
</dbReference>
<proteinExistence type="predicted"/>
<dbReference type="RefSeq" id="WP_075629343.1">
    <property type="nucleotide sequence ID" value="NZ_FOAM01000013.1"/>
</dbReference>
<dbReference type="OrthoDB" id="10012826at2"/>
<comment type="caution">
    <text evidence="2">The sequence shown here is derived from an EMBL/GenBank/DDBJ whole genome shotgun (WGS) entry which is preliminary data.</text>
</comment>